<evidence type="ECO:0000256" key="8">
    <source>
        <dbReference type="ARBA" id="ARBA00022840"/>
    </source>
</evidence>
<comment type="subunit">
    <text evidence="2">Homodimer.</text>
</comment>
<dbReference type="CDD" id="cd00861">
    <property type="entry name" value="ProRS_anticodon_short"/>
    <property type="match status" value="1"/>
</dbReference>
<accession>A0A833NWL1</accession>
<dbReference type="PANTHER" id="PTHR42753:SF2">
    <property type="entry name" value="PROLINE--TRNA LIGASE"/>
    <property type="match status" value="1"/>
</dbReference>
<evidence type="ECO:0000256" key="2">
    <source>
        <dbReference type="ARBA" id="ARBA00011738"/>
    </source>
</evidence>
<dbReference type="InterPro" id="IPR044140">
    <property type="entry name" value="ProRS_anticodon_short"/>
</dbReference>
<dbReference type="AlphaFoldDB" id="A0A833NWL1"/>
<name>A0A833NWL1_UNCSA</name>
<dbReference type="Gene3D" id="3.40.50.800">
    <property type="entry name" value="Anticodon-binding domain"/>
    <property type="match status" value="1"/>
</dbReference>
<gene>
    <name evidence="14" type="ORF">FD145_1310</name>
</gene>
<evidence type="ECO:0000256" key="6">
    <source>
        <dbReference type="ARBA" id="ARBA00022598"/>
    </source>
</evidence>
<dbReference type="CDD" id="cd00779">
    <property type="entry name" value="ProRS_core_prok"/>
    <property type="match status" value="1"/>
</dbReference>
<dbReference type="SUPFAM" id="SSF55681">
    <property type="entry name" value="Class II aaRS and biotin synthetases"/>
    <property type="match status" value="1"/>
</dbReference>
<dbReference type="FunFam" id="3.30.930.10:FF:000042">
    <property type="entry name" value="probable proline--tRNA ligase, mitochondrial"/>
    <property type="match status" value="1"/>
</dbReference>
<dbReference type="InterPro" id="IPR033730">
    <property type="entry name" value="ProRS_core_prok"/>
</dbReference>
<dbReference type="InterPro" id="IPR050062">
    <property type="entry name" value="Pro-tRNA_synthetase"/>
</dbReference>
<dbReference type="Proteomes" id="UP000488506">
    <property type="component" value="Unassembled WGS sequence"/>
</dbReference>
<keyword evidence="6" id="KW-0436">Ligase</keyword>
<dbReference type="InterPro" id="IPR002316">
    <property type="entry name" value="Pro-tRNA-ligase_IIa"/>
</dbReference>
<dbReference type="InterPro" id="IPR006195">
    <property type="entry name" value="aa-tRNA-synth_II"/>
</dbReference>
<keyword evidence="5" id="KW-0963">Cytoplasm</keyword>
<dbReference type="PROSITE" id="PS50862">
    <property type="entry name" value="AA_TRNA_LIGASE_II"/>
    <property type="match status" value="1"/>
</dbReference>
<dbReference type="InterPro" id="IPR002314">
    <property type="entry name" value="aa-tRNA-synt_IIb"/>
</dbReference>
<evidence type="ECO:0000256" key="1">
    <source>
        <dbReference type="ARBA" id="ARBA00004496"/>
    </source>
</evidence>
<evidence type="ECO:0000256" key="7">
    <source>
        <dbReference type="ARBA" id="ARBA00022741"/>
    </source>
</evidence>
<evidence type="ECO:0000256" key="3">
    <source>
        <dbReference type="ARBA" id="ARBA00012831"/>
    </source>
</evidence>
<dbReference type="GO" id="GO:0006433">
    <property type="term" value="P:prolyl-tRNA aminoacylation"/>
    <property type="evidence" value="ECO:0007669"/>
    <property type="project" value="UniProtKB-UniRule"/>
</dbReference>
<dbReference type="Pfam" id="PF03129">
    <property type="entry name" value="HGTP_anticodon"/>
    <property type="match status" value="1"/>
</dbReference>
<reference evidence="14 15" key="1">
    <citation type="submission" date="2019-12" db="EMBL/GenBank/DDBJ databases">
        <authorList>
            <person name="Wolfe R."/>
            <person name="Danczak R."/>
            <person name="Wilkins M."/>
        </authorList>
    </citation>
    <scope>NUCLEOTIDE SEQUENCE [LARGE SCALE GENOMIC DNA]</scope>
    <source>
        <strain evidence="14">X2_MaxBin.013</strain>
    </source>
</reference>
<keyword evidence="10 14" id="KW-0030">Aminoacyl-tRNA synthetase</keyword>
<dbReference type="Gene3D" id="3.30.930.10">
    <property type="entry name" value="Bira Bifunctional Protein, Domain 2"/>
    <property type="match status" value="1"/>
</dbReference>
<feature type="domain" description="Aminoacyl-transfer RNA synthetases class-II family profile" evidence="13">
    <location>
        <begin position="38"/>
        <end position="311"/>
    </location>
</feature>
<keyword evidence="9" id="KW-0648">Protein biosynthesis</keyword>
<dbReference type="NCBIfam" id="TIGR00409">
    <property type="entry name" value="proS_fam_II"/>
    <property type="match status" value="1"/>
</dbReference>
<comment type="catalytic activity">
    <reaction evidence="11">
        <text>tRNA(Pro) + L-proline + ATP = L-prolyl-tRNA(Pro) + AMP + diphosphate</text>
        <dbReference type="Rhea" id="RHEA:14305"/>
        <dbReference type="Rhea" id="RHEA-COMP:9700"/>
        <dbReference type="Rhea" id="RHEA-COMP:9702"/>
        <dbReference type="ChEBI" id="CHEBI:30616"/>
        <dbReference type="ChEBI" id="CHEBI:33019"/>
        <dbReference type="ChEBI" id="CHEBI:60039"/>
        <dbReference type="ChEBI" id="CHEBI:78442"/>
        <dbReference type="ChEBI" id="CHEBI:78532"/>
        <dbReference type="ChEBI" id="CHEBI:456215"/>
        <dbReference type="EC" id="6.1.1.15"/>
    </reaction>
</comment>
<dbReference type="PRINTS" id="PR01046">
    <property type="entry name" value="TRNASYNTHPRO"/>
</dbReference>
<dbReference type="PANTHER" id="PTHR42753">
    <property type="entry name" value="MITOCHONDRIAL RIBOSOME PROTEIN L39/PROLYL-TRNA LIGASE FAMILY MEMBER"/>
    <property type="match status" value="1"/>
</dbReference>
<dbReference type="GO" id="GO:0004827">
    <property type="term" value="F:proline-tRNA ligase activity"/>
    <property type="evidence" value="ECO:0007669"/>
    <property type="project" value="UniProtKB-UniRule"/>
</dbReference>
<evidence type="ECO:0000313" key="15">
    <source>
        <dbReference type="Proteomes" id="UP000488506"/>
    </source>
</evidence>
<dbReference type="Pfam" id="PF00587">
    <property type="entry name" value="tRNA-synt_2b"/>
    <property type="match status" value="1"/>
</dbReference>
<sequence>MKMSRILAPTLRENPGEAEIPSHRLMLRAGMIRKLAAGVYSLLPLGLRVIQKISTIIREEMNNSGAQEVLLPALLPAELWKETERWDVYGKELFRIKDRHERDFCLGPTHEEIITDLARREIKSYKQLPVNLYQIQTKFRDEIRPRFGLMRGKEFLMKDSYSFDPDEESMKKTYQVMYDAYCRIFSRMDLKYKIAEADSGEIGGNFSQEFIVLADTGEDEILYCEKCSYAALDTSVSQCPHCKTELIKCRGIEVGQIFQLGTKYSEKMNAVYLDENNKTKPLVMGCYGIGVSRTAAAVIEQSHDKDGIIWPEAIAPYIVDIIPANHEDSEQIKAAIDLYDNCKKCGEIVLDDRPERIGVKLKDADLIGFPIKVIVGKSLKEGKIEIKNRKTGETQLVGIDQTVEEIKKHVR</sequence>
<proteinExistence type="predicted"/>
<dbReference type="InterPro" id="IPR045864">
    <property type="entry name" value="aa-tRNA-synth_II/BPL/LPL"/>
</dbReference>
<evidence type="ECO:0000256" key="4">
    <source>
        <dbReference type="ARBA" id="ARBA00019110"/>
    </source>
</evidence>
<dbReference type="EMBL" id="WPAF01000027">
    <property type="protein sequence ID" value="KAF0133400.1"/>
    <property type="molecule type" value="Genomic_DNA"/>
</dbReference>
<evidence type="ECO:0000313" key="14">
    <source>
        <dbReference type="EMBL" id="KAF0133400.1"/>
    </source>
</evidence>
<organism evidence="14 15">
    <name type="scientific">Candidatus Saganbacteria bacterium</name>
    <dbReference type="NCBI Taxonomy" id="2575572"/>
    <lineage>
        <taxon>Bacteria</taxon>
        <taxon>Bacillati</taxon>
        <taxon>Saganbacteria</taxon>
    </lineage>
</organism>
<evidence type="ECO:0000259" key="13">
    <source>
        <dbReference type="PROSITE" id="PS50862"/>
    </source>
</evidence>
<evidence type="ECO:0000256" key="10">
    <source>
        <dbReference type="ARBA" id="ARBA00023146"/>
    </source>
</evidence>
<dbReference type="GO" id="GO:0005829">
    <property type="term" value="C:cytosol"/>
    <property type="evidence" value="ECO:0007669"/>
    <property type="project" value="TreeGrafter"/>
</dbReference>
<dbReference type="GO" id="GO:0005524">
    <property type="term" value="F:ATP binding"/>
    <property type="evidence" value="ECO:0007669"/>
    <property type="project" value="UniProtKB-KW"/>
</dbReference>
<dbReference type="EC" id="6.1.1.15" evidence="3 12"/>
<evidence type="ECO:0000256" key="9">
    <source>
        <dbReference type="ARBA" id="ARBA00022917"/>
    </source>
</evidence>
<keyword evidence="7" id="KW-0547">Nucleotide-binding</keyword>
<keyword evidence="8" id="KW-0067">ATP-binding</keyword>
<protein>
    <recommendedName>
        <fullName evidence="4 12">Proline--tRNA ligase</fullName>
        <ecNumber evidence="3 12">6.1.1.15</ecNumber>
    </recommendedName>
</protein>
<dbReference type="InterPro" id="IPR036621">
    <property type="entry name" value="Anticodon-bd_dom_sf"/>
</dbReference>
<dbReference type="InterPro" id="IPR004154">
    <property type="entry name" value="Anticodon-bd"/>
</dbReference>
<evidence type="ECO:0000256" key="12">
    <source>
        <dbReference type="NCBIfam" id="TIGR00409"/>
    </source>
</evidence>
<dbReference type="InterPro" id="IPR004500">
    <property type="entry name" value="Pro-tRNA-synth_IIa_bac-type"/>
</dbReference>
<comment type="caution">
    <text evidence="14">The sequence shown here is derived from an EMBL/GenBank/DDBJ whole genome shotgun (WGS) entry which is preliminary data.</text>
</comment>
<evidence type="ECO:0000256" key="11">
    <source>
        <dbReference type="ARBA" id="ARBA00047671"/>
    </source>
</evidence>
<comment type="subcellular location">
    <subcellularLocation>
        <location evidence="1">Cytoplasm</location>
    </subcellularLocation>
</comment>
<dbReference type="SUPFAM" id="SSF52954">
    <property type="entry name" value="Class II aaRS ABD-related"/>
    <property type="match status" value="1"/>
</dbReference>
<evidence type="ECO:0000256" key="5">
    <source>
        <dbReference type="ARBA" id="ARBA00022490"/>
    </source>
</evidence>